<sequence length="204" mass="22358">METIERRVVTKGRFQYDMTDVDLTVKSSCVGAHLTTSTAGVAGSAAPWHRTADLAQVRSATPTCRRTPHHQYDRHGERCDSMMSHEYGGRVAPVIDSVPGSHRFGVWETLFLGSVYRSKTGHPRPDLSSHAPQSTVESSSRRTQRVASLRGDEAVASLFVSFPPLRERADKDAGFIRGEIVRIAVSSPRRKPRTCKAPDGGADS</sequence>
<evidence type="ECO:0000313" key="2">
    <source>
        <dbReference type="EMBL" id="RRT65912.1"/>
    </source>
</evidence>
<organism evidence="2 3">
    <name type="scientific">Ensete ventricosum</name>
    <name type="common">Abyssinian banana</name>
    <name type="synonym">Musa ensete</name>
    <dbReference type="NCBI Taxonomy" id="4639"/>
    <lineage>
        <taxon>Eukaryota</taxon>
        <taxon>Viridiplantae</taxon>
        <taxon>Streptophyta</taxon>
        <taxon>Embryophyta</taxon>
        <taxon>Tracheophyta</taxon>
        <taxon>Spermatophyta</taxon>
        <taxon>Magnoliopsida</taxon>
        <taxon>Liliopsida</taxon>
        <taxon>Zingiberales</taxon>
        <taxon>Musaceae</taxon>
        <taxon>Ensete</taxon>
    </lineage>
</organism>
<protein>
    <submittedName>
        <fullName evidence="2">Uncharacterized protein</fullName>
    </submittedName>
</protein>
<dbReference type="EMBL" id="AMZH03005636">
    <property type="protein sequence ID" value="RRT65912.1"/>
    <property type="molecule type" value="Genomic_DNA"/>
</dbReference>
<evidence type="ECO:0000256" key="1">
    <source>
        <dbReference type="SAM" id="MobiDB-lite"/>
    </source>
</evidence>
<dbReference type="Proteomes" id="UP000287651">
    <property type="component" value="Unassembled WGS sequence"/>
</dbReference>
<comment type="caution">
    <text evidence="2">The sequence shown here is derived from an EMBL/GenBank/DDBJ whole genome shotgun (WGS) entry which is preliminary data.</text>
</comment>
<proteinExistence type="predicted"/>
<name>A0A426ZPH5_ENSVE</name>
<accession>A0A426ZPH5</accession>
<gene>
    <name evidence="2" type="ORF">B296_00036895</name>
</gene>
<reference evidence="2 3" key="1">
    <citation type="journal article" date="2014" name="Agronomy (Basel)">
        <title>A Draft Genome Sequence for Ensete ventricosum, the Drought-Tolerant Tree Against Hunger.</title>
        <authorList>
            <person name="Harrison J."/>
            <person name="Moore K.A."/>
            <person name="Paszkiewicz K."/>
            <person name="Jones T."/>
            <person name="Grant M."/>
            <person name="Ambacheew D."/>
            <person name="Muzemil S."/>
            <person name="Studholme D.J."/>
        </authorList>
    </citation>
    <scope>NUCLEOTIDE SEQUENCE [LARGE SCALE GENOMIC DNA]</scope>
</reference>
<evidence type="ECO:0000313" key="3">
    <source>
        <dbReference type="Proteomes" id="UP000287651"/>
    </source>
</evidence>
<dbReference type="AlphaFoldDB" id="A0A426ZPH5"/>
<feature type="region of interest" description="Disordered" evidence="1">
    <location>
        <begin position="121"/>
        <end position="148"/>
    </location>
</feature>